<comment type="subcellular location">
    <subcellularLocation>
        <location evidence="1">Secreted</location>
    </subcellularLocation>
</comment>
<dbReference type="InterPro" id="IPR025155">
    <property type="entry name" value="WxxW_domain"/>
</dbReference>
<dbReference type="GO" id="GO:0005576">
    <property type="term" value="C:extracellular region"/>
    <property type="evidence" value="ECO:0007669"/>
    <property type="project" value="UniProtKB-SubCell"/>
</dbReference>
<evidence type="ECO:0000259" key="5">
    <source>
        <dbReference type="Pfam" id="PF13330"/>
    </source>
</evidence>
<evidence type="ECO:0000256" key="3">
    <source>
        <dbReference type="ARBA" id="ARBA00022729"/>
    </source>
</evidence>
<reference evidence="6 7" key="1">
    <citation type="submission" date="2024-01" db="EMBL/GenBank/DDBJ databases">
        <title>The genome of the rayed Mediterranean limpet Patella caerulea (Linnaeus, 1758).</title>
        <authorList>
            <person name="Anh-Thu Weber A."/>
            <person name="Halstead-Nussloch G."/>
        </authorList>
    </citation>
    <scope>NUCLEOTIDE SEQUENCE [LARGE SCALE GENOMIC DNA]</scope>
    <source>
        <strain evidence="6">AATW-2023a</strain>
        <tissue evidence="6">Whole specimen</tissue>
    </source>
</reference>
<feature type="domain" description="WxxW" evidence="5">
    <location>
        <begin position="385"/>
        <end position="467"/>
    </location>
</feature>
<evidence type="ECO:0000256" key="1">
    <source>
        <dbReference type="ARBA" id="ARBA00004613"/>
    </source>
</evidence>
<dbReference type="Pfam" id="PF13330">
    <property type="entry name" value="Mucin2_WxxW"/>
    <property type="match status" value="5"/>
</dbReference>
<keyword evidence="3" id="KW-0732">Signal</keyword>
<accession>A0AAN8PRF0</accession>
<proteinExistence type="predicted"/>
<feature type="domain" description="WxxW" evidence="5">
    <location>
        <begin position="13"/>
        <end position="95"/>
    </location>
</feature>
<keyword evidence="7" id="KW-1185">Reference proteome</keyword>
<dbReference type="Proteomes" id="UP001347796">
    <property type="component" value="Unassembled WGS sequence"/>
</dbReference>
<evidence type="ECO:0000313" key="7">
    <source>
        <dbReference type="Proteomes" id="UP001347796"/>
    </source>
</evidence>
<dbReference type="PANTHER" id="PTHR15031:SF4">
    <property type="entry name" value="CARTILAGE INTERMEDIATE LAYER PROTEIN 1"/>
    <property type="match status" value="1"/>
</dbReference>
<dbReference type="InterPro" id="IPR039675">
    <property type="entry name" value="CILP1/CILP2"/>
</dbReference>
<evidence type="ECO:0000313" key="6">
    <source>
        <dbReference type="EMBL" id="KAK6182592.1"/>
    </source>
</evidence>
<comment type="caution">
    <text evidence="6">The sequence shown here is derived from an EMBL/GenBank/DDBJ whole genome shotgun (WGS) entry which is preliminary data.</text>
</comment>
<dbReference type="PANTHER" id="PTHR15031">
    <property type="entry name" value="CARTILAGE INTERMEDIATE LAYER PROTEIN CLIP"/>
    <property type="match status" value="1"/>
</dbReference>
<protein>
    <recommendedName>
        <fullName evidence="5">WxxW domain-containing protein</fullName>
    </recommendedName>
</protein>
<keyword evidence="2" id="KW-0964">Secreted</keyword>
<feature type="domain" description="WxxW" evidence="5">
    <location>
        <begin position="107"/>
        <end position="189"/>
    </location>
</feature>
<gene>
    <name evidence="6" type="ORF">SNE40_010242</name>
</gene>
<keyword evidence="4" id="KW-0325">Glycoprotein</keyword>
<feature type="domain" description="WxxW" evidence="5">
    <location>
        <begin position="293"/>
        <end position="375"/>
    </location>
</feature>
<dbReference type="EMBL" id="JAZGQO010000007">
    <property type="protein sequence ID" value="KAK6182592.1"/>
    <property type="molecule type" value="Genomic_DNA"/>
</dbReference>
<evidence type="ECO:0000256" key="4">
    <source>
        <dbReference type="ARBA" id="ARBA00023180"/>
    </source>
</evidence>
<organism evidence="6 7">
    <name type="scientific">Patella caerulea</name>
    <name type="common">Rayed Mediterranean limpet</name>
    <dbReference type="NCBI Taxonomy" id="87958"/>
    <lineage>
        <taxon>Eukaryota</taxon>
        <taxon>Metazoa</taxon>
        <taxon>Spiralia</taxon>
        <taxon>Lophotrochozoa</taxon>
        <taxon>Mollusca</taxon>
        <taxon>Gastropoda</taxon>
        <taxon>Patellogastropoda</taxon>
        <taxon>Patelloidea</taxon>
        <taxon>Patellidae</taxon>
        <taxon>Patella</taxon>
    </lineage>
</organism>
<sequence length="471" mass="53596">MYISASQTECTKWTKWYNRDRASGTGDWETLADLRKENQDQICEKPSGIDAQLLDGRHYTAGGDKVTINPTTGLICLNRIQNDGRCNDYKVRFCCDPIVVVPECKKWTRWYDRDNESGTGDWETLADLRKDNPGQICEKPSGIDAQLLDGRHYTAGGDKVTINPTTGLICLNRIQNDRRCNDYKVRFCCDPIVVVPECKKWTRWYDRDNESGTGDWETLADLRKDNPGQICEKPSGIDAQLLDGRHYTAGGDKVTINPTTGLICLNRIQNDRRCNDYKVRFCCDPIVPECKKWTQWYDRDNESGTGDWETLADLRKEKPGQICEKPSGIDAQLLDGRHYTAGGDKVTINPTTGLICLNRIQNDRRCNDYKVRFCCDPIVPECKKWTQWYDRDNESGTGDWETLADLRKEKPGQICEKPSGIDAQLLDGRHYTAGGDKVTINPTTGLICENKNQDDKKCNDYKVRFCCDASI</sequence>
<dbReference type="AlphaFoldDB" id="A0AAN8PRF0"/>
<name>A0AAN8PRF0_PATCE</name>
<evidence type="ECO:0000256" key="2">
    <source>
        <dbReference type="ARBA" id="ARBA00022525"/>
    </source>
</evidence>
<feature type="domain" description="WxxW" evidence="5">
    <location>
        <begin position="201"/>
        <end position="283"/>
    </location>
</feature>